<dbReference type="InParanoid" id="A0A3Q0HG71"/>
<dbReference type="STRING" id="38654.A0A3Q0HG71"/>
<dbReference type="RefSeq" id="XP_025070637.1">
    <property type="nucleotide sequence ID" value="XM_025214852.1"/>
</dbReference>
<gene>
    <name evidence="4" type="primary">LOC102373169</name>
</gene>
<evidence type="ECO:0000256" key="1">
    <source>
        <dbReference type="SAM" id="MobiDB-lite"/>
    </source>
</evidence>
<reference evidence="4" key="1">
    <citation type="submission" date="2025-08" db="UniProtKB">
        <authorList>
            <consortium name="RefSeq"/>
        </authorList>
    </citation>
    <scope>IDENTIFICATION</scope>
</reference>
<evidence type="ECO:0000313" key="4">
    <source>
        <dbReference type="RefSeq" id="XP_025070637.1"/>
    </source>
</evidence>
<sequence length="677" mass="77347">MTGRSGTLRWLQNARRHIESSQEWKDFTIRLFDAVQQQMTESHVNVFTDLLEAEKAFVLQRAAKAIQRGDLYKAMMSQISTCLEEQLYSQVAHEMRDGDHLRSKLSLILSHIRNGVMNLLEERPELKGKMHAFLNQPLPADFRRLTWRLYLSNPRVRRDYLSQVAANKAKSPKDREIFLKSQALLSTEPIFQHLKDNEVAARCLRNVLSYYHKLQGTATHLPDMEYFLLLPLLQVALDPAAPNLSTDSISALLVEEFITFMNLRPRFVRLSFTQDAAGTDVLGEVSSMLHEQDRDLTTVIQGIYSQAEETQESLLRAVKHMLQPAISTLFVGYLSMDTLLYVWDQLIIGLDQPSYNCFPAFSAVFILLLRDYLKTCQSPGQVEAALKTRGPTLSVQEFQDMIRRHYFKELYSRLHKDDNEPFAIHDPTQALPPWSYLSRVPVPPRTRPEDRKQARQQESRLLQLLEETKGTFEAQRVYLKEQLTQEKQLRYEMQKAAEAQISGLEDEIKKLQEQQRPSMDDTCSVGSLIAPAPSRQSLTPLHPSPSPLQPAPPKVTSRMSTNIEIHGKTATTVTLDLLEQIMQAANAIANGHNAAEQGSLNAATREHLWNYSQDCKNAEIEVFGHHISSEDIEKIPESRRKELKKKLTGTIRRNTEARHKAQLAVVKGMLPESVIYM</sequence>
<dbReference type="InterPro" id="IPR000195">
    <property type="entry name" value="Rab-GAP-TBC_dom"/>
</dbReference>
<protein>
    <submittedName>
        <fullName evidence="4">Uncharacterized protein LOC102373169</fullName>
    </submittedName>
</protein>
<dbReference type="PROSITE" id="PS50086">
    <property type="entry name" value="TBC_RABGAP"/>
    <property type="match status" value="1"/>
</dbReference>
<evidence type="ECO:0000313" key="3">
    <source>
        <dbReference type="Proteomes" id="UP000189705"/>
    </source>
</evidence>
<feature type="region of interest" description="Disordered" evidence="1">
    <location>
        <begin position="528"/>
        <end position="557"/>
    </location>
</feature>
<feature type="domain" description="Rab-GAP TBC" evidence="2">
    <location>
        <begin position="137"/>
        <end position="350"/>
    </location>
</feature>
<dbReference type="GeneID" id="102373169"/>
<organism evidence="3 4">
    <name type="scientific">Alligator sinensis</name>
    <name type="common">Chinese alligator</name>
    <dbReference type="NCBI Taxonomy" id="38654"/>
    <lineage>
        <taxon>Eukaryota</taxon>
        <taxon>Metazoa</taxon>
        <taxon>Chordata</taxon>
        <taxon>Craniata</taxon>
        <taxon>Vertebrata</taxon>
        <taxon>Euteleostomi</taxon>
        <taxon>Archelosauria</taxon>
        <taxon>Archosauria</taxon>
        <taxon>Crocodylia</taxon>
        <taxon>Alligatoridae</taxon>
        <taxon>Alligatorinae</taxon>
        <taxon>Alligator</taxon>
    </lineage>
</organism>
<dbReference type="KEGG" id="asn:102373169"/>
<feature type="compositionally biased region" description="Pro residues" evidence="1">
    <location>
        <begin position="542"/>
        <end position="553"/>
    </location>
</feature>
<accession>A0A3Q0HG71</accession>
<name>A0A3Q0HG71_ALLSI</name>
<feature type="compositionally biased region" description="Basic and acidic residues" evidence="1">
    <location>
        <begin position="446"/>
        <end position="456"/>
    </location>
</feature>
<dbReference type="Proteomes" id="UP000189705">
    <property type="component" value="Unplaced"/>
</dbReference>
<keyword evidence="3" id="KW-1185">Reference proteome</keyword>
<feature type="region of interest" description="Disordered" evidence="1">
    <location>
        <begin position="435"/>
        <end position="456"/>
    </location>
</feature>
<evidence type="ECO:0000259" key="2">
    <source>
        <dbReference type="PROSITE" id="PS50086"/>
    </source>
</evidence>
<dbReference type="AlphaFoldDB" id="A0A3Q0HG71"/>
<proteinExistence type="predicted"/>